<dbReference type="Gene3D" id="3.40.1080.10">
    <property type="entry name" value="Glutaconate Coenzyme A-transferase"/>
    <property type="match status" value="1"/>
</dbReference>
<dbReference type="Proteomes" id="UP001234585">
    <property type="component" value="Plasmid unnamed1"/>
</dbReference>
<dbReference type="InterPro" id="IPR037171">
    <property type="entry name" value="NagB/RpiA_transferase-like"/>
</dbReference>
<dbReference type="PANTHER" id="PTHR43293">
    <property type="entry name" value="ACETATE COA-TRANSFERASE YDIF"/>
    <property type="match status" value="1"/>
</dbReference>
<dbReference type="PANTHER" id="PTHR43293:SF3">
    <property type="entry name" value="CHOLESTEROL RING-CLEAVING HYDROLASE IPDB SUBUNIT"/>
    <property type="match status" value="1"/>
</dbReference>
<dbReference type="InterPro" id="IPR004165">
    <property type="entry name" value="CoA_trans_fam_I"/>
</dbReference>
<dbReference type="SMART" id="SM00882">
    <property type="entry name" value="CoA_trans"/>
    <property type="match status" value="1"/>
</dbReference>
<accession>A0AA50CM63</accession>
<gene>
    <name evidence="1" type="ORF">Q9313_21720</name>
</gene>
<protein>
    <submittedName>
        <fullName evidence="1">CoA-transferase</fullName>
        <ecNumber evidence="1">2.8.3.-</ecNumber>
    </submittedName>
</protein>
<keyword evidence="1" id="KW-0808">Transferase</keyword>
<evidence type="ECO:0000313" key="2">
    <source>
        <dbReference type="Proteomes" id="UP001234585"/>
    </source>
</evidence>
<organism evidence="1 2">
    <name type="scientific">Shinella sumterensis</name>
    <dbReference type="NCBI Taxonomy" id="1967501"/>
    <lineage>
        <taxon>Bacteria</taxon>
        <taxon>Pseudomonadati</taxon>
        <taxon>Pseudomonadota</taxon>
        <taxon>Alphaproteobacteria</taxon>
        <taxon>Hyphomicrobiales</taxon>
        <taxon>Rhizobiaceae</taxon>
        <taxon>Shinella</taxon>
    </lineage>
</organism>
<dbReference type="SUPFAM" id="SSF100950">
    <property type="entry name" value="NagB/RpiA/CoA transferase-like"/>
    <property type="match status" value="1"/>
</dbReference>
<dbReference type="EMBL" id="CP132303">
    <property type="protein sequence ID" value="WLR99405.1"/>
    <property type="molecule type" value="Genomic_DNA"/>
</dbReference>
<geneLocation type="plasmid" evidence="1 2">
    <name>unnamed1</name>
</geneLocation>
<dbReference type="RefSeq" id="WP_306038782.1">
    <property type="nucleotide sequence ID" value="NZ_CP132303.1"/>
</dbReference>
<evidence type="ECO:0000313" key="1">
    <source>
        <dbReference type="EMBL" id="WLR99405.1"/>
    </source>
</evidence>
<keyword evidence="2" id="KW-1185">Reference proteome</keyword>
<dbReference type="Pfam" id="PF01144">
    <property type="entry name" value="CoA_trans"/>
    <property type="match status" value="1"/>
</dbReference>
<dbReference type="EC" id="2.8.3.-" evidence="1"/>
<name>A0AA50CM63_9HYPH</name>
<dbReference type="AlphaFoldDB" id="A0AA50CM63"/>
<proteinExistence type="predicted"/>
<sequence>MATYSNNELITAYLARQIQDDDLCFVGVGTNGRAFTLAVGMPLAAARLAQMGHAPGAAVYWGNLLEPDLSVIPEHFTQDAFTQWHAAACPPDTGVKCDMLARRKFDVSFNSAAQLDRYGNMNITAIGDYRKPKVRLVGSLAQPEHFAFVRRPILLMDLDARSFVEKVDFITSAGHLSGGNSRREAGLGEGGPALVVTDKAIFDFAEDTREMRLRSLHPGVTKDEVLAAMSFVPLVPETIPETEAPTAEELARIRNDIDPNRILLKV</sequence>
<dbReference type="GO" id="GO:0008410">
    <property type="term" value="F:CoA-transferase activity"/>
    <property type="evidence" value="ECO:0007669"/>
    <property type="project" value="InterPro"/>
</dbReference>
<reference evidence="1 2" key="1">
    <citation type="submission" date="2023-08" db="EMBL/GenBank/DDBJ databases">
        <title>Pathogen: clinical or host-associated sample.</title>
        <authorList>
            <person name="Hergert J."/>
            <person name="Casey R."/>
            <person name="Wagner J."/>
            <person name="Young E.L."/>
            <person name="Oakeson K.F."/>
        </authorList>
    </citation>
    <scope>NUCLEOTIDE SEQUENCE [LARGE SCALE GENOMIC DNA]</scope>
    <source>
        <strain evidence="1 2">1760953</strain>
        <plasmid evidence="1 2">unnamed1</plasmid>
    </source>
</reference>
<keyword evidence="1" id="KW-0614">Plasmid</keyword>